<dbReference type="GO" id="GO:0016763">
    <property type="term" value="F:pentosyltransferase activity"/>
    <property type="evidence" value="ECO:0007669"/>
    <property type="project" value="TreeGrafter"/>
</dbReference>
<feature type="transmembrane region" description="Helical" evidence="8">
    <location>
        <begin position="427"/>
        <end position="446"/>
    </location>
</feature>
<evidence type="ECO:0000313" key="10">
    <source>
        <dbReference type="EMBL" id="OGW96349.1"/>
    </source>
</evidence>
<reference evidence="10 11" key="1">
    <citation type="journal article" date="2016" name="Nat. Commun.">
        <title>Thousands of microbial genomes shed light on interconnected biogeochemical processes in an aquifer system.</title>
        <authorList>
            <person name="Anantharaman K."/>
            <person name="Brown C.T."/>
            <person name="Hug L.A."/>
            <person name="Sharon I."/>
            <person name="Castelle C.J."/>
            <person name="Probst A.J."/>
            <person name="Thomas B.C."/>
            <person name="Singh A."/>
            <person name="Wilkins M.J."/>
            <person name="Karaoz U."/>
            <person name="Brodie E.L."/>
            <person name="Williams K.H."/>
            <person name="Hubbard S.S."/>
            <person name="Banfield J.F."/>
        </authorList>
    </citation>
    <scope>NUCLEOTIDE SEQUENCE [LARGE SCALE GENOMIC DNA]</scope>
</reference>
<evidence type="ECO:0000256" key="2">
    <source>
        <dbReference type="ARBA" id="ARBA00022475"/>
    </source>
</evidence>
<feature type="transmembrane region" description="Helical" evidence="8">
    <location>
        <begin position="313"/>
        <end position="331"/>
    </location>
</feature>
<dbReference type="EMBL" id="MHFR01000051">
    <property type="protein sequence ID" value="OGW96349.1"/>
    <property type="molecule type" value="Genomic_DNA"/>
</dbReference>
<keyword evidence="3" id="KW-0328">Glycosyltransferase</keyword>
<protein>
    <recommendedName>
        <fullName evidence="9">Glycosyltransferase RgtA/B/C/D-like domain-containing protein</fullName>
    </recommendedName>
</protein>
<name>A0A1G1KUV7_9BACT</name>
<evidence type="ECO:0000256" key="3">
    <source>
        <dbReference type="ARBA" id="ARBA00022676"/>
    </source>
</evidence>
<comment type="caution">
    <text evidence="10">The sequence shown here is derived from an EMBL/GenBank/DDBJ whole genome shotgun (WGS) entry which is preliminary data.</text>
</comment>
<feature type="transmembrane region" description="Helical" evidence="8">
    <location>
        <begin position="361"/>
        <end position="381"/>
    </location>
</feature>
<evidence type="ECO:0000313" key="11">
    <source>
        <dbReference type="Proteomes" id="UP000178187"/>
    </source>
</evidence>
<evidence type="ECO:0000256" key="8">
    <source>
        <dbReference type="SAM" id="Phobius"/>
    </source>
</evidence>
<evidence type="ECO:0000256" key="1">
    <source>
        <dbReference type="ARBA" id="ARBA00004651"/>
    </source>
</evidence>
<evidence type="ECO:0000256" key="4">
    <source>
        <dbReference type="ARBA" id="ARBA00022679"/>
    </source>
</evidence>
<feature type="transmembrane region" description="Helical" evidence="8">
    <location>
        <begin position="135"/>
        <end position="153"/>
    </location>
</feature>
<keyword evidence="4" id="KW-0808">Transferase</keyword>
<dbReference type="Pfam" id="PF13231">
    <property type="entry name" value="PMT_2"/>
    <property type="match status" value="1"/>
</dbReference>
<feature type="domain" description="Glycosyltransferase RgtA/B/C/D-like" evidence="9">
    <location>
        <begin position="114"/>
        <end position="220"/>
    </location>
</feature>
<feature type="transmembrane region" description="Helical" evidence="8">
    <location>
        <begin position="69"/>
        <end position="87"/>
    </location>
</feature>
<feature type="transmembrane region" description="Helical" evidence="8">
    <location>
        <begin position="108"/>
        <end position="129"/>
    </location>
</feature>
<gene>
    <name evidence="10" type="ORF">A3G33_03320</name>
</gene>
<proteinExistence type="predicted"/>
<organism evidence="10 11">
    <name type="scientific">Candidatus Danuiimicrobium aquiferis</name>
    <dbReference type="NCBI Taxonomy" id="1801832"/>
    <lineage>
        <taxon>Bacteria</taxon>
        <taxon>Pseudomonadati</taxon>
        <taxon>Candidatus Omnitrophota</taxon>
        <taxon>Candidatus Danuiimicrobium</taxon>
    </lineage>
</organism>
<dbReference type="GO" id="GO:0009103">
    <property type="term" value="P:lipopolysaccharide biosynthetic process"/>
    <property type="evidence" value="ECO:0007669"/>
    <property type="project" value="UniProtKB-ARBA"/>
</dbReference>
<keyword evidence="2" id="KW-1003">Cell membrane</keyword>
<sequence>MIASENQYPSNRAQLTIFFILLLALALRLWGINFGLPYQYHADEPIVVNHALAYGSGDLNPHFFKVPPFVSYLLFICYGIYFVLLRLSGAIAGKDAFLELFVTDPTSFYLIARIVFGAVIGTFTVYFLYRLCKKHFGKGIALLSSFFLAVNFLHVRDSHYIYTDIPLILILVSAMDLILRISEERNFRHYVKFGFLLGLAVAVKYNGVFLLVPFMFAHVNQKGDRHEICACPLLSFLDSRLKHARLASRTKRVGMTDIINLLIAFIISAVTFFVLNPYVFLDWHFFLAETLGESTVHGFMGWLHHLTYSLHEGVGYLILVFSAAGSILALISKNKKQIIILSFVLAYYAVIVFKGQPYDRYVLPIIPFLLILATLALERIANIVSFPRKRESTDPGAQHIRSGAASLNEGMRSSGTYYEDNNRYGKFVMILIALIIAAPSLVKSILSDRLFAREDVRTEAARWVELNIPADSKIALGAPFFTPRLGMNLKQLIEKMGRLKERRFFSESQKKRLEILIHNQQTSNKPAYELFFLTGRTVGESFLFASPELPYSIDTLRREGVHYVILPAMQPELNKEFRSALTKNALLVKRFSPYKDETIAWAFDHEAMTGGPFLWKELINRTENGQIIEIYRLRDSAILADRTSSTSGSAKIQSLPGTQIP</sequence>
<dbReference type="InterPro" id="IPR050297">
    <property type="entry name" value="LipidA_mod_glycosyltrf_83"/>
</dbReference>
<dbReference type="Proteomes" id="UP000178187">
    <property type="component" value="Unassembled WGS sequence"/>
</dbReference>
<dbReference type="PANTHER" id="PTHR33908:SF11">
    <property type="entry name" value="MEMBRANE PROTEIN"/>
    <property type="match status" value="1"/>
</dbReference>
<evidence type="ECO:0000256" key="5">
    <source>
        <dbReference type="ARBA" id="ARBA00022692"/>
    </source>
</evidence>
<feature type="transmembrane region" description="Helical" evidence="8">
    <location>
        <begin position="338"/>
        <end position="355"/>
    </location>
</feature>
<keyword evidence="6 8" id="KW-1133">Transmembrane helix</keyword>
<comment type="subcellular location">
    <subcellularLocation>
        <location evidence="1">Cell membrane</location>
        <topology evidence="1">Multi-pass membrane protein</topology>
    </subcellularLocation>
</comment>
<accession>A0A1G1KUV7</accession>
<evidence type="ECO:0000256" key="7">
    <source>
        <dbReference type="ARBA" id="ARBA00023136"/>
    </source>
</evidence>
<dbReference type="GO" id="GO:0005886">
    <property type="term" value="C:plasma membrane"/>
    <property type="evidence" value="ECO:0007669"/>
    <property type="project" value="UniProtKB-SubCell"/>
</dbReference>
<evidence type="ECO:0000256" key="6">
    <source>
        <dbReference type="ARBA" id="ARBA00022989"/>
    </source>
</evidence>
<keyword evidence="7 8" id="KW-0472">Membrane</keyword>
<dbReference type="AlphaFoldDB" id="A0A1G1KUV7"/>
<dbReference type="PANTHER" id="PTHR33908">
    <property type="entry name" value="MANNOSYLTRANSFERASE YKCB-RELATED"/>
    <property type="match status" value="1"/>
</dbReference>
<feature type="transmembrane region" description="Helical" evidence="8">
    <location>
        <begin position="258"/>
        <end position="281"/>
    </location>
</feature>
<keyword evidence="5 8" id="KW-0812">Transmembrane</keyword>
<evidence type="ECO:0000259" key="9">
    <source>
        <dbReference type="Pfam" id="PF13231"/>
    </source>
</evidence>
<feature type="transmembrane region" description="Helical" evidence="8">
    <location>
        <begin position="193"/>
        <end position="216"/>
    </location>
</feature>
<dbReference type="InterPro" id="IPR038731">
    <property type="entry name" value="RgtA/B/C-like"/>
</dbReference>
<feature type="transmembrane region" description="Helical" evidence="8">
    <location>
        <begin position="12"/>
        <end position="31"/>
    </location>
</feature>